<dbReference type="Proteomes" id="UP000181980">
    <property type="component" value="Unassembled WGS sequence"/>
</dbReference>
<evidence type="ECO:0000313" key="6">
    <source>
        <dbReference type="Proteomes" id="UP000181980"/>
    </source>
</evidence>
<dbReference type="PROSITE" id="PS50949">
    <property type="entry name" value="HTH_GNTR"/>
    <property type="match status" value="1"/>
</dbReference>
<keyword evidence="1" id="KW-0805">Transcription regulation</keyword>
<dbReference type="EMBL" id="FNUC01000003">
    <property type="protein sequence ID" value="SEE73863.1"/>
    <property type="molecule type" value="Genomic_DNA"/>
</dbReference>
<dbReference type="Gene3D" id="1.10.10.10">
    <property type="entry name" value="Winged helix-like DNA-binding domain superfamily/Winged helix DNA-binding domain"/>
    <property type="match status" value="1"/>
</dbReference>
<dbReference type="Pfam" id="PF00392">
    <property type="entry name" value="GntR"/>
    <property type="match status" value="1"/>
</dbReference>
<name>A0A1H5L9Z5_9ACTN</name>
<gene>
    <name evidence="5" type="ORF">SAMN04488561_2490</name>
</gene>
<dbReference type="RefSeq" id="WP_069115094.1">
    <property type="nucleotide sequence ID" value="NZ_FNUC01000003.1"/>
</dbReference>
<organism evidence="5 6">
    <name type="scientific">Jiangella alba</name>
    <dbReference type="NCBI Taxonomy" id="561176"/>
    <lineage>
        <taxon>Bacteria</taxon>
        <taxon>Bacillati</taxon>
        <taxon>Actinomycetota</taxon>
        <taxon>Actinomycetes</taxon>
        <taxon>Jiangellales</taxon>
        <taxon>Jiangellaceae</taxon>
        <taxon>Jiangella</taxon>
    </lineage>
</organism>
<evidence type="ECO:0000256" key="1">
    <source>
        <dbReference type="ARBA" id="ARBA00023015"/>
    </source>
</evidence>
<dbReference type="STRING" id="561176.SAMN04488561_2490"/>
<dbReference type="InterPro" id="IPR000524">
    <property type="entry name" value="Tscrpt_reg_HTH_GntR"/>
</dbReference>
<dbReference type="PANTHER" id="PTHR38445:SF9">
    <property type="entry name" value="HTH-TYPE TRANSCRIPTIONAL REPRESSOR YTRA"/>
    <property type="match status" value="1"/>
</dbReference>
<dbReference type="SUPFAM" id="SSF46785">
    <property type="entry name" value="Winged helix' DNA-binding domain"/>
    <property type="match status" value="1"/>
</dbReference>
<evidence type="ECO:0000259" key="4">
    <source>
        <dbReference type="PROSITE" id="PS50949"/>
    </source>
</evidence>
<keyword evidence="3" id="KW-0804">Transcription</keyword>
<evidence type="ECO:0000313" key="5">
    <source>
        <dbReference type="EMBL" id="SEE73863.1"/>
    </source>
</evidence>
<accession>A0A1H5L9Z5</accession>
<dbReference type="GO" id="GO:0003677">
    <property type="term" value="F:DNA binding"/>
    <property type="evidence" value="ECO:0007669"/>
    <property type="project" value="UniProtKB-KW"/>
</dbReference>
<keyword evidence="6" id="KW-1185">Reference proteome</keyword>
<keyword evidence="2 5" id="KW-0238">DNA-binding</keyword>
<evidence type="ECO:0000256" key="2">
    <source>
        <dbReference type="ARBA" id="ARBA00023125"/>
    </source>
</evidence>
<dbReference type="InterPro" id="IPR036388">
    <property type="entry name" value="WH-like_DNA-bd_sf"/>
</dbReference>
<dbReference type="SMART" id="SM00345">
    <property type="entry name" value="HTH_GNTR"/>
    <property type="match status" value="1"/>
</dbReference>
<feature type="domain" description="HTH gntR-type" evidence="4">
    <location>
        <begin position="13"/>
        <end position="81"/>
    </location>
</feature>
<dbReference type="CDD" id="cd07377">
    <property type="entry name" value="WHTH_GntR"/>
    <property type="match status" value="1"/>
</dbReference>
<dbReference type="GO" id="GO:0003700">
    <property type="term" value="F:DNA-binding transcription factor activity"/>
    <property type="evidence" value="ECO:0007669"/>
    <property type="project" value="InterPro"/>
</dbReference>
<proteinExistence type="predicted"/>
<protein>
    <submittedName>
        <fullName evidence="5">DNA-binding transcriptional regulator YhcF, GntR family</fullName>
    </submittedName>
</protein>
<sequence>MVDKIQVSLHSDVPIYRQIVTQLSFMIETGDLAPGQALPSARLLADNLHINRNTVARAYAELGEIGLVEGRGRTGTIVVGPGPEREGSLARDQARQLLEAATRECIELGLSAAEIQSLVMSLALRAEDDLLKVSFVECNVDRAKYFASELEANIGVKVRPLVLGTFEPEEERADLVLTTFFHLAEVRALMRRPSTEIVAIVVAPHVQTLVQIASVAKNGTVGIWYRTDEQAVTVRDSLRDSGIKNIEVLDGIEDKDLEGIDLVVIPDGLGELREQLEGRVKVMEFGNVLDAASIRMVSDVVRDMQDLKRGAAPSLGQAAPAPATPARVG</sequence>
<dbReference type="InterPro" id="IPR036390">
    <property type="entry name" value="WH_DNA-bd_sf"/>
</dbReference>
<dbReference type="OrthoDB" id="4307011at2"/>
<dbReference type="PANTHER" id="PTHR38445">
    <property type="entry name" value="HTH-TYPE TRANSCRIPTIONAL REPRESSOR YTRA"/>
    <property type="match status" value="1"/>
</dbReference>
<reference evidence="6" key="1">
    <citation type="submission" date="2016-10" db="EMBL/GenBank/DDBJ databases">
        <authorList>
            <person name="Varghese N."/>
            <person name="Submissions S."/>
        </authorList>
    </citation>
    <scope>NUCLEOTIDE SEQUENCE [LARGE SCALE GENOMIC DNA]</scope>
    <source>
        <strain evidence="6">DSM 45237</strain>
    </source>
</reference>
<dbReference type="AlphaFoldDB" id="A0A1H5L9Z5"/>
<evidence type="ECO:0000256" key="3">
    <source>
        <dbReference type="ARBA" id="ARBA00023163"/>
    </source>
</evidence>